<sequence>MVDLKIPAGTQPSSTLVMAKKGVPVLNKKNMRGDQLVRVQVEIPKRLSSDEKKLIEELADLSKGKAATSRR</sequence>
<dbReference type="GO" id="GO:0051082">
    <property type="term" value="F:unfolded protein binding"/>
    <property type="evidence" value="ECO:0007669"/>
    <property type="project" value="InterPro"/>
</dbReference>
<protein>
    <recommendedName>
        <fullName evidence="1">Chaperone DnaJ C-terminal domain-containing protein</fullName>
    </recommendedName>
</protein>
<dbReference type="InterPro" id="IPR008971">
    <property type="entry name" value="HSP40/DnaJ_pept-bd"/>
</dbReference>
<dbReference type="Pfam" id="PF01556">
    <property type="entry name" value="DnaJ_C"/>
    <property type="match status" value="1"/>
</dbReference>
<feature type="domain" description="Chaperone DnaJ C-terminal" evidence="1">
    <location>
        <begin position="2"/>
        <end position="44"/>
    </location>
</feature>
<dbReference type="GO" id="GO:0009535">
    <property type="term" value="C:chloroplast thylakoid membrane"/>
    <property type="evidence" value="ECO:0007669"/>
    <property type="project" value="TreeGrafter"/>
</dbReference>
<organism evidence="2">
    <name type="scientific">Lotus japonicus</name>
    <name type="common">Lotus corniculatus var. japonicus</name>
    <dbReference type="NCBI Taxonomy" id="34305"/>
    <lineage>
        <taxon>Eukaryota</taxon>
        <taxon>Viridiplantae</taxon>
        <taxon>Streptophyta</taxon>
        <taxon>Embryophyta</taxon>
        <taxon>Tracheophyta</taxon>
        <taxon>Spermatophyta</taxon>
        <taxon>Magnoliopsida</taxon>
        <taxon>eudicotyledons</taxon>
        <taxon>Gunneridae</taxon>
        <taxon>Pentapetalae</taxon>
        <taxon>rosids</taxon>
        <taxon>fabids</taxon>
        <taxon>Fabales</taxon>
        <taxon>Fabaceae</taxon>
        <taxon>Papilionoideae</taxon>
        <taxon>50 kb inversion clade</taxon>
        <taxon>NPAAA clade</taxon>
        <taxon>Hologalegina</taxon>
        <taxon>robinioid clade</taxon>
        <taxon>Loteae</taxon>
        <taxon>Lotus</taxon>
    </lineage>
</organism>
<dbReference type="SUPFAM" id="SSF49493">
    <property type="entry name" value="HSP40/DnaJ peptide-binding domain"/>
    <property type="match status" value="1"/>
</dbReference>
<name>I3S006_LOTJA</name>
<evidence type="ECO:0000313" key="2">
    <source>
        <dbReference type="EMBL" id="AFK33598.1"/>
    </source>
</evidence>
<accession>I3S006</accession>
<dbReference type="PANTHER" id="PTHR43096:SF70">
    <property type="entry name" value="MOLECULAR CHAPERONE HSP40_DNAJ FAMILY PROTEIN"/>
    <property type="match status" value="1"/>
</dbReference>
<dbReference type="EMBL" id="BT133803">
    <property type="protein sequence ID" value="AFK33598.1"/>
    <property type="molecule type" value="mRNA"/>
</dbReference>
<reference evidence="2" key="1">
    <citation type="submission" date="2012-05" db="EMBL/GenBank/DDBJ databases">
        <authorList>
            <person name="Krishnakumar V."/>
            <person name="Cheung F."/>
            <person name="Xiao Y."/>
            <person name="Chan A."/>
            <person name="Moskal W.A."/>
            <person name="Town C.D."/>
        </authorList>
    </citation>
    <scope>NUCLEOTIDE SEQUENCE</scope>
</reference>
<evidence type="ECO:0000259" key="1">
    <source>
        <dbReference type="Pfam" id="PF01556"/>
    </source>
</evidence>
<dbReference type="Gene3D" id="2.60.260.20">
    <property type="entry name" value="Urease metallochaperone UreE, N-terminal domain"/>
    <property type="match status" value="1"/>
</dbReference>
<proteinExistence type="evidence at transcript level"/>
<dbReference type="AlphaFoldDB" id="I3S006"/>
<dbReference type="InterPro" id="IPR002939">
    <property type="entry name" value="DnaJ_C"/>
</dbReference>
<dbReference type="GO" id="GO:0042026">
    <property type="term" value="P:protein refolding"/>
    <property type="evidence" value="ECO:0007669"/>
    <property type="project" value="TreeGrafter"/>
</dbReference>
<dbReference type="PANTHER" id="PTHR43096">
    <property type="entry name" value="DNAJ HOMOLOG 1, MITOCHONDRIAL-RELATED"/>
    <property type="match status" value="1"/>
</dbReference>